<feature type="transmembrane region" description="Helical" evidence="1">
    <location>
        <begin position="134"/>
        <end position="158"/>
    </location>
</feature>
<keyword evidence="3" id="KW-1185">Reference proteome</keyword>
<gene>
    <name evidence="2" type="ORF">SHERM_03180</name>
</gene>
<dbReference type="PANTHER" id="PTHR33133:SF3">
    <property type="entry name" value="TRANSMEMBRANE PROTEIN"/>
    <property type="match status" value="1"/>
</dbReference>
<sequence>MSKTTRIIRKSIFAFLRDYEYYTFAPALLAFPYASVYLIAQSLVPSSRLFPPIHDRLISLFLSSGFPPSRLFSILTVKLSQTLLNSLLASPFAFSFLLLAKASVIVKSLDRRKKNTEFTFTTWKVKSILLLRPLLITQMCCSFVVLSANAACFFFLTACLPSLAGPAGGLVGLVVYSIVVANLYVLCNLALVFSGVEGEGGFVSIAKACVAVRGRIGTGLWLAVVTNMAFAAIEAIFQYRVVCAYYGEDWGRNYSGLLVMEGIFVSCLYSVFVVLDTIIQCEFLRWCKEREEIIQ</sequence>
<feature type="transmembrane region" description="Helical" evidence="1">
    <location>
        <begin position="21"/>
        <end position="40"/>
    </location>
</feature>
<evidence type="ECO:0000313" key="2">
    <source>
        <dbReference type="EMBL" id="CAA0836050.1"/>
    </source>
</evidence>
<dbReference type="AlphaFoldDB" id="A0A9N7NSE4"/>
<feature type="transmembrane region" description="Helical" evidence="1">
    <location>
        <begin position="170"/>
        <end position="196"/>
    </location>
</feature>
<accession>A0A9N7NSE4</accession>
<feature type="transmembrane region" description="Helical" evidence="1">
    <location>
        <begin position="257"/>
        <end position="279"/>
    </location>
</feature>
<evidence type="ECO:0000313" key="3">
    <source>
        <dbReference type="Proteomes" id="UP001153555"/>
    </source>
</evidence>
<reference evidence="2" key="1">
    <citation type="submission" date="2019-12" db="EMBL/GenBank/DDBJ databases">
        <authorList>
            <person name="Scholes J."/>
        </authorList>
    </citation>
    <scope>NUCLEOTIDE SEQUENCE</scope>
</reference>
<name>A0A9N7NSE4_STRHE</name>
<dbReference type="EMBL" id="CACSLK010030184">
    <property type="protein sequence ID" value="CAA0836050.1"/>
    <property type="molecule type" value="Genomic_DNA"/>
</dbReference>
<comment type="caution">
    <text evidence="2">The sequence shown here is derived from an EMBL/GenBank/DDBJ whole genome shotgun (WGS) entry which is preliminary data.</text>
</comment>
<evidence type="ECO:0008006" key="4">
    <source>
        <dbReference type="Google" id="ProtNLM"/>
    </source>
</evidence>
<organism evidence="2 3">
    <name type="scientific">Striga hermonthica</name>
    <name type="common">Purple witchweed</name>
    <name type="synonym">Buchnera hermonthica</name>
    <dbReference type="NCBI Taxonomy" id="68872"/>
    <lineage>
        <taxon>Eukaryota</taxon>
        <taxon>Viridiplantae</taxon>
        <taxon>Streptophyta</taxon>
        <taxon>Embryophyta</taxon>
        <taxon>Tracheophyta</taxon>
        <taxon>Spermatophyta</taxon>
        <taxon>Magnoliopsida</taxon>
        <taxon>eudicotyledons</taxon>
        <taxon>Gunneridae</taxon>
        <taxon>Pentapetalae</taxon>
        <taxon>asterids</taxon>
        <taxon>lamiids</taxon>
        <taxon>Lamiales</taxon>
        <taxon>Orobanchaceae</taxon>
        <taxon>Buchnereae</taxon>
        <taxon>Striga</taxon>
    </lineage>
</organism>
<dbReference type="PANTHER" id="PTHR33133">
    <property type="entry name" value="OS08G0107100 PROTEIN-RELATED"/>
    <property type="match status" value="1"/>
</dbReference>
<dbReference type="OrthoDB" id="687732at2759"/>
<feature type="transmembrane region" description="Helical" evidence="1">
    <location>
        <begin position="216"/>
        <end position="237"/>
    </location>
</feature>
<evidence type="ECO:0000256" key="1">
    <source>
        <dbReference type="SAM" id="Phobius"/>
    </source>
</evidence>
<proteinExistence type="predicted"/>
<keyword evidence="1" id="KW-0812">Transmembrane</keyword>
<keyword evidence="1" id="KW-1133">Transmembrane helix</keyword>
<dbReference type="Proteomes" id="UP001153555">
    <property type="component" value="Unassembled WGS sequence"/>
</dbReference>
<protein>
    <recommendedName>
        <fullName evidence="4">Transmembrane protein</fullName>
    </recommendedName>
</protein>
<feature type="transmembrane region" description="Helical" evidence="1">
    <location>
        <begin position="87"/>
        <end position="106"/>
    </location>
</feature>
<keyword evidence="1" id="KW-0472">Membrane</keyword>